<name>A0A6C0KFN8_9ZZZZ</name>
<dbReference type="AlphaFoldDB" id="A0A6C0KFN8"/>
<protein>
    <submittedName>
        <fullName evidence="1">Uncharacterized protein</fullName>
    </submittedName>
</protein>
<proteinExistence type="predicted"/>
<evidence type="ECO:0000313" key="1">
    <source>
        <dbReference type="EMBL" id="QHU15064.1"/>
    </source>
</evidence>
<reference evidence="1" key="1">
    <citation type="journal article" date="2020" name="Nature">
        <title>Giant virus diversity and host interactions through global metagenomics.</title>
        <authorList>
            <person name="Schulz F."/>
            <person name="Roux S."/>
            <person name="Paez-Espino D."/>
            <person name="Jungbluth S."/>
            <person name="Walsh D.A."/>
            <person name="Denef V.J."/>
            <person name="McMahon K.D."/>
            <person name="Konstantinidis K.T."/>
            <person name="Eloe-Fadrosh E.A."/>
            <person name="Kyrpides N.C."/>
            <person name="Woyke T."/>
        </authorList>
    </citation>
    <scope>NUCLEOTIDE SEQUENCE</scope>
    <source>
        <strain evidence="1">GVMAG-S-1102244-55</strain>
    </source>
</reference>
<dbReference type="EMBL" id="MN740848">
    <property type="protein sequence ID" value="QHU15064.1"/>
    <property type="molecule type" value="Genomic_DNA"/>
</dbReference>
<organism evidence="1">
    <name type="scientific">viral metagenome</name>
    <dbReference type="NCBI Taxonomy" id="1070528"/>
    <lineage>
        <taxon>unclassified sequences</taxon>
        <taxon>metagenomes</taxon>
        <taxon>organismal metagenomes</taxon>
    </lineage>
</organism>
<sequence length="293" mass="30986">MPFNPGNVRKVNALGGKRPQATGIVLIPKNNGNVLKTSNGSTANYGGNTKFGLYPNVGMSYLFQNKIGVGSLFYNTTTPSQVNPPVAASGGFPVPPPVSGESVSISYWSSDNYGKSLLQPDGTIVVDYTEASTSSWNDFFDGNTSNRELFINVDNNNGGTNVDNADTIQSNIPVEFKWYGFDDQNSPTGKLYISIIDDANATYSIEVATSASTNTYTSTLEGITPAEANQYGLHQPPVGTAAVHELQLSAGEAGSGADIIVEEGSGGRNPVTNNLRLGVNFPNFPLVITVTKN</sequence>
<accession>A0A6C0KFN8</accession>